<feature type="region of interest" description="Disordered" evidence="2">
    <location>
        <begin position="87"/>
        <end position="131"/>
    </location>
</feature>
<feature type="transmembrane region" description="Helical" evidence="3">
    <location>
        <begin position="1641"/>
        <end position="1660"/>
    </location>
</feature>
<evidence type="ECO:0000313" key="5">
    <source>
        <dbReference type="EMBL" id="RRD32402.1"/>
    </source>
</evidence>
<dbReference type="NCBIfam" id="TIGR02543">
    <property type="entry name" value="List_Bact_rpt"/>
    <property type="match status" value="1"/>
</dbReference>
<keyword evidence="6" id="KW-1185">Reference proteome</keyword>
<proteinExistence type="predicted"/>
<keyword evidence="3" id="KW-1133">Transmembrane helix</keyword>
<feature type="transmembrane region" description="Helical" evidence="3">
    <location>
        <begin position="20"/>
        <end position="41"/>
    </location>
</feature>
<evidence type="ECO:0000256" key="2">
    <source>
        <dbReference type="SAM" id="MobiDB-lite"/>
    </source>
</evidence>
<dbReference type="Pfam" id="PF09479">
    <property type="entry name" value="Flg_new"/>
    <property type="match status" value="4"/>
</dbReference>
<evidence type="ECO:0000256" key="1">
    <source>
        <dbReference type="ARBA" id="ARBA00004196"/>
    </source>
</evidence>
<organism evidence="5 6">
    <name type="scientific">Streptococcus minor</name>
    <dbReference type="NCBI Taxonomy" id="229549"/>
    <lineage>
        <taxon>Bacteria</taxon>
        <taxon>Bacillati</taxon>
        <taxon>Bacillota</taxon>
        <taxon>Bacilli</taxon>
        <taxon>Lactobacillales</taxon>
        <taxon>Streptococcaceae</taxon>
        <taxon>Streptococcus</taxon>
    </lineage>
</organism>
<dbReference type="InterPro" id="IPR013378">
    <property type="entry name" value="InlB-like_B-rpt"/>
</dbReference>
<dbReference type="Gene3D" id="3.10.20.320">
    <property type="entry name" value="Putative peptidoglycan bound protein (lpxtg motif)"/>
    <property type="match status" value="1"/>
</dbReference>
<feature type="region of interest" description="Disordered" evidence="2">
    <location>
        <begin position="51"/>
        <end position="71"/>
    </location>
</feature>
<dbReference type="Gene3D" id="2.60.40.4270">
    <property type="entry name" value="Listeria-Bacteroides repeat domain"/>
    <property type="match status" value="3"/>
</dbReference>
<feature type="compositionally biased region" description="Polar residues" evidence="2">
    <location>
        <begin position="102"/>
        <end position="116"/>
    </location>
</feature>
<gene>
    <name evidence="5" type="ORF">EII38_01305</name>
</gene>
<dbReference type="Gene3D" id="2.60.40.10">
    <property type="entry name" value="Immunoglobulins"/>
    <property type="match status" value="1"/>
</dbReference>
<keyword evidence="3" id="KW-0472">Membrane</keyword>
<evidence type="ECO:0000256" key="3">
    <source>
        <dbReference type="SAM" id="Phobius"/>
    </source>
</evidence>
<dbReference type="Pfam" id="PF17802">
    <property type="entry name" value="SpaA"/>
    <property type="match status" value="1"/>
</dbReference>
<name>A0A3P1VDU9_9STRE</name>
<keyword evidence="3" id="KW-0812">Transmembrane</keyword>
<sequence length="1671" mass="188088">MWNSFKFEKILMWRRKYGKIVNLIAILVVFATTYALILPALTLDQDKVEQTPGIHTGTSSTDEPPTDQSHLPESTIAVLQESMTQDMVEAPQTEVSDASAPTELQDQSPPQLSNETASEHEQITEPTTMVQKGDGYELTAAFDASAQFPREVELKVRELDSQSEEYRVHFEKAKEALGASELSYARFFDIQFLHDGQEVEPASPVRIHIKNDSAVQLGEDSKLKIVHFEENNQVEVVKAETKEENKQVSEVSFQANSFSIYGDVAADFYNVKFIVLDSDNIEQEIVTLIDIADGATITNLPDDPFKEGHKFKHWRDRKTGNIVTANTPVTENMVVEAVFEPIPLYTIKVNYFYRNKTNNQNVTFDSETFQLAAEDIPYRITPPASTKVSKREDPTLSADTIYYPQKPLIEITSEQIETLNNQEDKMLTIDLEFVPYTAEYDFVYLLKDLTGNGYTEIERVHAYGLLGSTVTAQVLNYDYAHFERTTPEKITRKSGQELRVYYTRKTFSLNYNSNGGDYIEPQIGLYKQTIPITRIVPKREGYDFVGWYNNKELKGRPVTGSVTLNGEQTLYAKWEPKVVSYRVVYFEEVYDNNTQTTSYVYRTTATKSAKVGTTVRATSADSIATSLPYHEVDVAANNQSSVVIQPDGSSVLNVYYKLKRYTLRFDLGTTDDYWSDADLRLMIGGQTYTKTSGTIYEIKDVVLGQYIAHRWPSGTNEIFDTSGYYGFRGWSHPNNPSNSLYLTDRDKVSEDVLRGSDRNNIKTYTARWQAGLIEKRVEYYLQSANNPNQYDLSDISQSFRQVWNGSLGQKSISGFIPIAVPKGKPGNVNSSYNGRRYVSVFRFYYQRETYTIDYFYKDDRIKTTEKVVRFDQNINLPTYNYIPPRPATVDADYTWGGWYSDPELRTKYNFGVMPAGNLALYANWIAPSYQVTFDLNGGNGAPPASQTIEKYKTATLPNDPSREHYDFIGWYTQPSGGTYYNWSRPVTGPVTLYARWKLKPLTYTVRYLEAGTNNSLAKEKVVTSPAFALNQTISEDALAITGYRPDSRVKDIQLNLVNNEIVFYYARKTADIKYTVKYVLANNPNIEVAPPVTKTVPGSTIRVKETAAKIDKQYFATQPNVTADMLAKDYYPVINLKTLTLSSNDANNVLVFEYKDFETAKIKVNYLDMDGNPLQGQQPTIAYRKKKSSYVVNRPNIAGYTYEKSLDNSRVANKQVYRIENTNDIIIDLYYKKNVIITAQNKTKVYDGQALKSTGPADITNAYTSYLEPGDTLTGLAFDGSQTDVGTVATSPKEAVLKAGNKNRNYFYKITYIPATLTVTPRPVVVYIEGEVKDKVYDGKAETISYSIKNIDDSSGLFKESMIEFNGSDADKTLTKKDVGDYVLNLQNRFSTLNPNFSATFHASNGKLTIGKRHLILTSDSAEKNYDGSELRSDEIAVSVPTGVDYTGFVEGEGVVPTFLGGPTEPGFVANYFNYGPKDGTNLANYELDIRYGQLKVKEVMNIQKTDLSWQSLAGGKFELTKWDGINWAKISVAEEFAITSKEGSNIPIGLEPGRYRLQELAAPDGFIVLDSYIYFTIKDNFNEDQTASFYTVSLSDEAGNDFSPERARLEGPTGLASHRIKIANEQGRALPSTGGVGQKWFILSGFTLVLLASLMHLGLKRRTGGGMKPL</sequence>
<evidence type="ECO:0000259" key="4">
    <source>
        <dbReference type="Pfam" id="PF17802"/>
    </source>
</evidence>
<dbReference type="InterPro" id="IPR013783">
    <property type="entry name" value="Ig-like_fold"/>
</dbReference>
<protein>
    <submittedName>
        <fullName evidence="5">LPXTG cell wall anchor domain-containing protein</fullName>
    </submittedName>
</protein>
<dbReference type="RefSeq" id="WP_124775415.1">
    <property type="nucleotide sequence ID" value="NZ_RQZA01000001.1"/>
</dbReference>
<dbReference type="GO" id="GO:0030313">
    <property type="term" value="C:cell envelope"/>
    <property type="evidence" value="ECO:0007669"/>
    <property type="project" value="UniProtKB-SubCell"/>
</dbReference>
<evidence type="ECO:0000313" key="6">
    <source>
        <dbReference type="Proteomes" id="UP000281771"/>
    </source>
</evidence>
<dbReference type="STRING" id="1123309.GCA_000377005_01467"/>
<dbReference type="InterPro" id="IPR042229">
    <property type="entry name" value="Listeria/Bacterioides_rpt_sf"/>
</dbReference>
<dbReference type="EMBL" id="RQZA01000001">
    <property type="protein sequence ID" value="RRD32402.1"/>
    <property type="molecule type" value="Genomic_DNA"/>
</dbReference>
<comment type="caution">
    <text evidence="5">The sequence shown here is derived from an EMBL/GenBank/DDBJ whole genome shotgun (WGS) entry which is preliminary data.</text>
</comment>
<accession>A0A3P1VDU9</accession>
<reference evidence="5 6" key="1">
    <citation type="submission" date="2018-11" db="EMBL/GenBank/DDBJ databases">
        <title>Genomes From Bacteria Associated with the Canine Oral Cavity: a Test Case for Automated Genome-Based Taxonomic Assignment.</title>
        <authorList>
            <person name="Coil D.A."/>
            <person name="Jospin G."/>
            <person name="Darling A.E."/>
            <person name="Wallis C."/>
            <person name="Davis I.J."/>
            <person name="Harris S."/>
            <person name="Eisen J.A."/>
            <person name="Holcombe L.J."/>
            <person name="O'Flynn C."/>
        </authorList>
    </citation>
    <scope>NUCLEOTIDE SEQUENCE [LARGE SCALE GENOMIC DNA]</scope>
    <source>
        <strain evidence="5 6">OH4621_COT-116</strain>
    </source>
</reference>
<feature type="compositionally biased region" description="Polar residues" evidence="2">
    <location>
        <begin position="56"/>
        <end position="71"/>
    </location>
</feature>
<dbReference type="Proteomes" id="UP000281771">
    <property type="component" value="Unassembled WGS sequence"/>
</dbReference>
<dbReference type="NCBIfam" id="TIGR01167">
    <property type="entry name" value="LPXTG_anchor"/>
    <property type="match status" value="1"/>
</dbReference>
<dbReference type="InterPro" id="IPR041033">
    <property type="entry name" value="SpaA_PFL_dom_1"/>
</dbReference>
<comment type="subcellular location">
    <subcellularLocation>
        <location evidence="1">Cell envelope</location>
    </subcellularLocation>
</comment>
<feature type="domain" description="SpaA-like prealbumin fold" evidence="4">
    <location>
        <begin position="1501"/>
        <end position="1581"/>
    </location>
</feature>